<sequence>MLRLARRVAFRPLASARAVGRAPSLTVSPAAGAPVPRSSDEEESWDRTIAAALPAVVAIKVNRVRAFDTASAGTVQATGFVVDAEQGIILTNRHVAGPGPVVAEAIFQNNEEVSLSLAYYDPVHDFAFFRFDPSALRHMKPTELRLAPEQAEVTSEILIIGNNAGEKCSIHRTTLARLDRNAPHYSRSSYNDFNTFYFHSASGTSGGSSGSPVLNKRGSAIALNAGGKSGTSAGFFLPLDRVARALELLRSGAAVPRGTLEMVVTHQTYDEALRLGLPHEAESALRAAGAARGVLAVTEVLPEGPAAAAGVQPGDAALDRAVGGAVAVSLVRGGEAREVEVPVADLHALTPSCYVEVGGAVVNELSYQQARNHGLPARGVYVAHPGYIFRQARLSKGSIILAVNGQPTPTLAAFVATLAGAAHGTPLTVRYSDLGARAHTQLVSVRYDTKWFAPQSGRRPPVGDWQTGTLGQATGWLNAAQPDATATGMRYRGTGVVLDAAAGLVAVDRNTVTSTLGDASLTLGGRVTVAARVEYVHPLHNFALLRYDPACVPADVRVSAAKLAPRPLPPGAEVVIVGLKSGLNEDIDASRRVDFVCRRTRVANSGWIKLPLPNPPRFQVYNAETLGLEVAPPVDGGVLASDDGTVAALWVSCAYQPAPNQLASPISLAAARQLGLDDATLAAHAPAASVLLVTHVHGAEAASQASASVQLGVVRDGAPFAVTAPMLPSDGLGTTRVLGWAGLLLQETPDAVRAQRSVPAQGGVYASYRFYGSPSSRYDLSPTSHIIEVDSVPTPTLAALLECTRGKADGEVVRVKTVDLEGRLRMTTLKLDLKYWPTFTLSRSAAGEWSRTMEAPAEAEQDGLG</sequence>
<evidence type="ECO:0000313" key="3">
    <source>
        <dbReference type="Proteomes" id="UP000013827"/>
    </source>
</evidence>
<dbReference type="PANTHER" id="PTHR46366">
    <property type="entry name" value="PRO-APOPTOTIC SERINE PROTEASE NMA111"/>
    <property type="match status" value="1"/>
</dbReference>
<dbReference type="Proteomes" id="UP000013827">
    <property type="component" value="Unassembled WGS sequence"/>
</dbReference>
<keyword evidence="3" id="KW-1185">Reference proteome</keyword>
<dbReference type="CDD" id="cd06719">
    <property type="entry name" value="PDZ2-4_Nma111p-like"/>
    <property type="match status" value="1"/>
</dbReference>
<dbReference type="AlphaFoldDB" id="A0A0D3IN71"/>
<dbReference type="STRING" id="2903.R1DPC3"/>
<accession>A0A0D3IN71</accession>
<reference evidence="3" key="1">
    <citation type="journal article" date="2013" name="Nature">
        <title>Pan genome of the phytoplankton Emiliania underpins its global distribution.</title>
        <authorList>
            <person name="Read B.A."/>
            <person name="Kegel J."/>
            <person name="Klute M.J."/>
            <person name="Kuo A."/>
            <person name="Lefebvre S.C."/>
            <person name="Maumus F."/>
            <person name="Mayer C."/>
            <person name="Miller J."/>
            <person name="Monier A."/>
            <person name="Salamov A."/>
            <person name="Young J."/>
            <person name="Aguilar M."/>
            <person name="Claverie J.M."/>
            <person name="Frickenhaus S."/>
            <person name="Gonzalez K."/>
            <person name="Herman E.K."/>
            <person name="Lin Y.C."/>
            <person name="Napier J."/>
            <person name="Ogata H."/>
            <person name="Sarno A.F."/>
            <person name="Shmutz J."/>
            <person name="Schroeder D."/>
            <person name="de Vargas C."/>
            <person name="Verret F."/>
            <person name="von Dassow P."/>
            <person name="Valentin K."/>
            <person name="Van de Peer Y."/>
            <person name="Wheeler G."/>
            <person name="Dacks J.B."/>
            <person name="Delwiche C.F."/>
            <person name="Dyhrman S.T."/>
            <person name="Glockner G."/>
            <person name="John U."/>
            <person name="Richards T."/>
            <person name="Worden A.Z."/>
            <person name="Zhang X."/>
            <person name="Grigoriev I.V."/>
            <person name="Allen A.E."/>
            <person name="Bidle K."/>
            <person name="Borodovsky M."/>
            <person name="Bowler C."/>
            <person name="Brownlee C."/>
            <person name="Cock J.M."/>
            <person name="Elias M."/>
            <person name="Gladyshev V.N."/>
            <person name="Groth M."/>
            <person name="Guda C."/>
            <person name="Hadaegh A."/>
            <person name="Iglesias-Rodriguez M.D."/>
            <person name="Jenkins J."/>
            <person name="Jones B.M."/>
            <person name="Lawson T."/>
            <person name="Leese F."/>
            <person name="Lindquist E."/>
            <person name="Lobanov A."/>
            <person name="Lomsadze A."/>
            <person name="Malik S.B."/>
            <person name="Marsh M.E."/>
            <person name="Mackinder L."/>
            <person name="Mock T."/>
            <person name="Mueller-Roeber B."/>
            <person name="Pagarete A."/>
            <person name="Parker M."/>
            <person name="Probert I."/>
            <person name="Quesneville H."/>
            <person name="Raines C."/>
            <person name="Rensing S.A."/>
            <person name="Riano-Pachon D.M."/>
            <person name="Richier S."/>
            <person name="Rokitta S."/>
            <person name="Shiraiwa Y."/>
            <person name="Soanes D.M."/>
            <person name="van der Giezen M."/>
            <person name="Wahlund T.M."/>
            <person name="Williams B."/>
            <person name="Wilson W."/>
            <person name="Wolfe G."/>
            <person name="Wurch L.L."/>
        </authorList>
    </citation>
    <scope>NUCLEOTIDE SEQUENCE</scope>
</reference>
<dbReference type="InterPro" id="IPR043504">
    <property type="entry name" value="Peptidase_S1_PA_chymotrypsin"/>
</dbReference>
<dbReference type="PaxDb" id="2903-EOD12706"/>
<dbReference type="InterPro" id="IPR036034">
    <property type="entry name" value="PDZ_sf"/>
</dbReference>
<name>A0A0D3IN71_EMIH1</name>
<dbReference type="RefSeq" id="XP_005765135.1">
    <property type="nucleotide sequence ID" value="XM_005765078.1"/>
</dbReference>
<dbReference type="InterPro" id="IPR025926">
    <property type="entry name" value="PDZ-like_dom"/>
</dbReference>
<dbReference type="GeneID" id="17258742"/>
<dbReference type="KEGG" id="ehx:EMIHUDRAFT_452178"/>
<dbReference type="Pfam" id="PF12812">
    <property type="entry name" value="PDZ_1"/>
    <property type="match status" value="1"/>
</dbReference>
<evidence type="ECO:0000313" key="2">
    <source>
        <dbReference type="EnsemblProtists" id="EOD12706"/>
    </source>
</evidence>
<dbReference type="SUPFAM" id="SSF50156">
    <property type="entry name" value="PDZ domain-like"/>
    <property type="match status" value="3"/>
</dbReference>
<proteinExistence type="predicted"/>
<dbReference type="SUPFAM" id="SSF50494">
    <property type="entry name" value="Trypsin-like serine proteases"/>
    <property type="match status" value="2"/>
</dbReference>
<protein>
    <recommendedName>
        <fullName evidence="1">PDZ-like domain-containing protein</fullName>
    </recommendedName>
</protein>
<dbReference type="Pfam" id="PF13365">
    <property type="entry name" value="Trypsin_2"/>
    <property type="match status" value="1"/>
</dbReference>
<dbReference type="HOGENOM" id="CLU_003212_1_0_1"/>
<dbReference type="eggNOG" id="KOG1421">
    <property type="taxonomic scope" value="Eukaryota"/>
</dbReference>
<reference evidence="2" key="2">
    <citation type="submission" date="2024-10" db="UniProtKB">
        <authorList>
            <consortium name="EnsemblProtists"/>
        </authorList>
    </citation>
    <scope>IDENTIFICATION</scope>
</reference>
<dbReference type="InterPro" id="IPR009003">
    <property type="entry name" value="Peptidase_S1_PA"/>
</dbReference>
<dbReference type="PANTHER" id="PTHR46366:SF1">
    <property type="entry name" value="PDZ DOMAIN-CONTAINING PROTEIN C1685.05"/>
    <property type="match status" value="1"/>
</dbReference>
<organism evidence="2 3">
    <name type="scientific">Emiliania huxleyi (strain CCMP1516)</name>
    <dbReference type="NCBI Taxonomy" id="280463"/>
    <lineage>
        <taxon>Eukaryota</taxon>
        <taxon>Haptista</taxon>
        <taxon>Haptophyta</taxon>
        <taxon>Prymnesiophyceae</taxon>
        <taxon>Isochrysidales</taxon>
        <taxon>Noelaerhabdaceae</taxon>
        <taxon>Emiliania</taxon>
    </lineage>
</organism>
<dbReference type="OMA" id="CNPPRHR"/>
<dbReference type="Gene3D" id="2.30.42.10">
    <property type="match status" value="1"/>
</dbReference>
<dbReference type="Gene3D" id="2.40.10.10">
    <property type="entry name" value="Trypsin-like serine proteases"/>
    <property type="match status" value="2"/>
</dbReference>
<feature type="domain" description="PDZ-like" evidence="1">
    <location>
        <begin position="348"/>
        <end position="418"/>
    </location>
</feature>
<dbReference type="EnsemblProtists" id="EOD12706">
    <property type="protein sequence ID" value="EOD12706"/>
    <property type="gene ID" value="EMIHUDRAFT_452178"/>
</dbReference>
<evidence type="ECO:0000259" key="1">
    <source>
        <dbReference type="Pfam" id="PF12812"/>
    </source>
</evidence>